<dbReference type="Pfam" id="PF00078">
    <property type="entry name" value="RVT_1"/>
    <property type="match status" value="1"/>
</dbReference>
<sequence>MKWLKAASQVFALSRTKASTSPNSMKRKRRVVGKDVSILFDYRATYSPIFVDCVEKLVLIVIALDVDLIVSTLALTFEVTSYLCLRCPIEVYGRRYMANLICFHIMGICREIKSDIPKTIFMTRYDYYEYILMPFGMTNALAVFMEYMNRIFRPFLDKFVVVFIDDIHTYSRSLKEHHEHLRLVLEVL</sequence>
<dbReference type="Gene3D" id="3.10.10.10">
    <property type="entry name" value="HIV Type 1 Reverse Transcriptase, subunit A, domain 1"/>
    <property type="match status" value="1"/>
</dbReference>
<organism evidence="2 3">
    <name type="scientific">Cajanus cajan</name>
    <name type="common">Pigeon pea</name>
    <name type="synonym">Cajanus indicus</name>
    <dbReference type="NCBI Taxonomy" id="3821"/>
    <lineage>
        <taxon>Eukaryota</taxon>
        <taxon>Viridiplantae</taxon>
        <taxon>Streptophyta</taxon>
        <taxon>Embryophyta</taxon>
        <taxon>Tracheophyta</taxon>
        <taxon>Spermatophyta</taxon>
        <taxon>Magnoliopsida</taxon>
        <taxon>eudicotyledons</taxon>
        <taxon>Gunneridae</taxon>
        <taxon>Pentapetalae</taxon>
        <taxon>rosids</taxon>
        <taxon>fabids</taxon>
        <taxon>Fabales</taxon>
        <taxon>Fabaceae</taxon>
        <taxon>Papilionoideae</taxon>
        <taxon>50 kb inversion clade</taxon>
        <taxon>NPAAA clade</taxon>
        <taxon>indigoferoid/millettioid clade</taxon>
        <taxon>Phaseoleae</taxon>
        <taxon>Cajanus</taxon>
    </lineage>
</organism>
<dbReference type="Pfam" id="PF08284">
    <property type="entry name" value="RVP_2"/>
    <property type="match status" value="1"/>
</dbReference>
<dbReference type="Proteomes" id="UP000075243">
    <property type="component" value="Chromosome 11"/>
</dbReference>
<dbReference type="PANTHER" id="PTHR24559">
    <property type="entry name" value="TRANSPOSON TY3-I GAG-POL POLYPROTEIN"/>
    <property type="match status" value="1"/>
</dbReference>
<reference evidence="2 3" key="1">
    <citation type="journal article" date="2012" name="Nat. Biotechnol.">
        <title>Draft genome sequence of pigeonpea (Cajanus cajan), an orphan legume crop of resource-poor farmers.</title>
        <authorList>
            <person name="Varshney R.K."/>
            <person name="Chen W."/>
            <person name="Li Y."/>
            <person name="Bharti A.K."/>
            <person name="Saxena R.K."/>
            <person name="Schlueter J.A."/>
            <person name="Donoghue M.T."/>
            <person name="Azam S."/>
            <person name="Fan G."/>
            <person name="Whaley A.M."/>
            <person name="Farmer A.D."/>
            <person name="Sheridan J."/>
            <person name="Iwata A."/>
            <person name="Tuteja R."/>
            <person name="Penmetsa R.V."/>
            <person name="Wu W."/>
            <person name="Upadhyaya H.D."/>
            <person name="Yang S.P."/>
            <person name="Shah T."/>
            <person name="Saxena K.B."/>
            <person name="Michael T."/>
            <person name="McCombie W.R."/>
            <person name="Yang B."/>
            <person name="Zhang G."/>
            <person name="Yang H."/>
            <person name="Wang J."/>
            <person name="Spillane C."/>
            <person name="Cook D.R."/>
            <person name="May G.D."/>
            <person name="Xu X."/>
            <person name="Jackson S.A."/>
        </authorList>
    </citation>
    <scope>NUCLEOTIDE SEQUENCE [LARGE SCALE GENOMIC DNA]</scope>
    <source>
        <strain evidence="3">cv. Asha</strain>
    </source>
</reference>
<proteinExistence type="predicted"/>
<keyword evidence="3" id="KW-1185">Reference proteome</keyword>
<dbReference type="EMBL" id="CM003613">
    <property type="protein sequence ID" value="KYP55264.1"/>
    <property type="molecule type" value="Genomic_DNA"/>
</dbReference>
<accession>A0A151SK91</accession>
<dbReference type="InterPro" id="IPR043502">
    <property type="entry name" value="DNA/RNA_pol_sf"/>
</dbReference>
<evidence type="ECO:0000259" key="1">
    <source>
        <dbReference type="Pfam" id="PF00078"/>
    </source>
</evidence>
<protein>
    <submittedName>
        <fullName evidence="2">Retrovirus-related Pol polyprotein from transposon 17.6</fullName>
    </submittedName>
</protein>
<dbReference type="Gramene" id="C.cajan_01437.t">
    <property type="protein sequence ID" value="C.cajan_01437.t"/>
    <property type="gene ID" value="C.cajan_01437"/>
</dbReference>
<dbReference type="AlphaFoldDB" id="A0A151SK91"/>
<evidence type="ECO:0000313" key="3">
    <source>
        <dbReference type="Proteomes" id="UP000075243"/>
    </source>
</evidence>
<dbReference type="CDD" id="cd01647">
    <property type="entry name" value="RT_LTR"/>
    <property type="match status" value="1"/>
</dbReference>
<dbReference type="InterPro" id="IPR000477">
    <property type="entry name" value="RT_dom"/>
</dbReference>
<dbReference type="PANTHER" id="PTHR24559:SF444">
    <property type="entry name" value="REVERSE TRANSCRIPTASE DOMAIN-CONTAINING PROTEIN"/>
    <property type="match status" value="1"/>
</dbReference>
<dbReference type="SUPFAM" id="SSF56672">
    <property type="entry name" value="DNA/RNA polymerases"/>
    <property type="match status" value="1"/>
</dbReference>
<feature type="domain" description="Reverse transcriptase" evidence="1">
    <location>
        <begin position="113"/>
        <end position="186"/>
    </location>
</feature>
<dbReference type="Gene3D" id="3.30.70.270">
    <property type="match status" value="1"/>
</dbReference>
<gene>
    <name evidence="2" type="ORF">KK1_001471</name>
</gene>
<name>A0A151SK91_CAJCA</name>
<dbReference type="InterPro" id="IPR043128">
    <property type="entry name" value="Rev_trsase/Diguanyl_cyclase"/>
</dbReference>
<dbReference type="InterPro" id="IPR053134">
    <property type="entry name" value="RNA-dir_DNA_polymerase"/>
</dbReference>
<evidence type="ECO:0000313" key="2">
    <source>
        <dbReference type="EMBL" id="KYP55264.1"/>
    </source>
</evidence>